<dbReference type="RefSeq" id="XP_013289526.1">
    <property type="nucleotide sequence ID" value="XM_013434072.1"/>
</dbReference>
<keyword evidence="5" id="KW-0238">DNA-binding</keyword>
<dbReference type="InterPro" id="IPR001138">
    <property type="entry name" value="Zn2Cys6_DnaBD"/>
</dbReference>
<dbReference type="OrthoDB" id="4151048at2759"/>
<dbReference type="InterPro" id="IPR036864">
    <property type="entry name" value="Zn2-C6_fun-type_DNA-bd_sf"/>
</dbReference>
<dbReference type="PROSITE" id="PS00463">
    <property type="entry name" value="ZN2_CY6_FUNGAL_1"/>
    <property type="match status" value="1"/>
</dbReference>
<dbReference type="AlphaFoldDB" id="A0A0D2GXB6"/>
<evidence type="ECO:0000256" key="2">
    <source>
        <dbReference type="ARBA" id="ARBA00022723"/>
    </source>
</evidence>
<dbReference type="GeneID" id="25300600"/>
<evidence type="ECO:0000313" key="10">
    <source>
        <dbReference type="EMBL" id="KIW85718.1"/>
    </source>
</evidence>
<dbReference type="CDD" id="cd00067">
    <property type="entry name" value="GAL4"/>
    <property type="match status" value="1"/>
</dbReference>
<evidence type="ECO:0000256" key="7">
    <source>
        <dbReference type="ARBA" id="ARBA00023242"/>
    </source>
</evidence>
<evidence type="ECO:0000256" key="1">
    <source>
        <dbReference type="ARBA" id="ARBA00004123"/>
    </source>
</evidence>
<feature type="region of interest" description="Disordered" evidence="8">
    <location>
        <begin position="1"/>
        <end position="46"/>
    </location>
</feature>
<keyword evidence="6" id="KW-0804">Transcription</keyword>
<dbReference type="PANTHER" id="PTHR31313">
    <property type="entry name" value="TY1 ENHANCER ACTIVATOR"/>
    <property type="match status" value="1"/>
</dbReference>
<organism evidence="10 11">
    <name type="scientific">Fonsecaea pedrosoi CBS 271.37</name>
    <dbReference type="NCBI Taxonomy" id="1442368"/>
    <lineage>
        <taxon>Eukaryota</taxon>
        <taxon>Fungi</taxon>
        <taxon>Dikarya</taxon>
        <taxon>Ascomycota</taxon>
        <taxon>Pezizomycotina</taxon>
        <taxon>Eurotiomycetes</taxon>
        <taxon>Chaetothyriomycetidae</taxon>
        <taxon>Chaetothyriales</taxon>
        <taxon>Herpotrichiellaceae</taxon>
        <taxon>Fonsecaea</taxon>
    </lineage>
</organism>
<feature type="domain" description="Zn(2)-C6 fungal-type" evidence="9">
    <location>
        <begin position="52"/>
        <end position="83"/>
    </location>
</feature>
<gene>
    <name evidence="10" type="ORF">Z517_01110</name>
</gene>
<comment type="subcellular location">
    <subcellularLocation>
        <location evidence="1">Nucleus</location>
    </subcellularLocation>
</comment>
<reference evidence="10 11" key="1">
    <citation type="submission" date="2015-01" db="EMBL/GenBank/DDBJ databases">
        <title>The Genome Sequence of Fonsecaea pedrosoi CBS 271.37.</title>
        <authorList>
            <consortium name="The Broad Institute Genomics Platform"/>
            <person name="Cuomo C."/>
            <person name="de Hoog S."/>
            <person name="Gorbushina A."/>
            <person name="Stielow B."/>
            <person name="Teixiera M."/>
            <person name="Abouelleil A."/>
            <person name="Chapman S.B."/>
            <person name="Priest M."/>
            <person name="Young S.K."/>
            <person name="Wortman J."/>
            <person name="Nusbaum C."/>
            <person name="Birren B."/>
        </authorList>
    </citation>
    <scope>NUCLEOTIDE SEQUENCE [LARGE SCALE GENOMIC DNA]</scope>
    <source>
        <strain evidence="10 11">CBS 271.37</strain>
    </source>
</reference>
<evidence type="ECO:0000256" key="8">
    <source>
        <dbReference type="SAM" id="MobiDB-lite"/>
    </source>
</evidence>
<dbReference type="GO" id="GO:0003677">
    <property type="term" value="F:DNA binding"/>
    <property type="evidence" value="ECO:0007669"/>
    <property type="project" value="UniProtKB-KW"/>
</dbReference>
<feature type="compositionally biased region" description="Basic and acidic residues" evidence="8">
    <location>
        <begin position="1"/>
        <end position="10"/>
    </location>
</feature>
<dbReference type="SUPFAM" id="SSF57701">
    <property type="entry name" value="Zn2/Cys6 DNA-binding domain"/>
    <property type="match status" value="1"/>
</dbReference>
<dbReference type="EMBL" id="KN846969">
    <property type="protein sequence ID" value="KIW85718.1"/>
    <property type="molecule type" value="Genomic_DNA"/>
</dbReference>
<evidence type="ECO:0000256" key="3">
    <source>
        <dbReference type="ARBA" id="ARBA00022833"/>
    </source>
</evidence>
<dbReference type="InterPro" id="IPR051615">
    <property type="entry name" value="Transcr_Regulatory_Elem"/>
</dbReference>
<evidence type="ECO:0000256" key="6">
    <source>
        <dbReference type="ARBA" id="ARBA00023163"/>
    </source>
</evidence>
<dbReference type="GO" id="GO:0000981">
    <property type="term" value="F:DNA-binding transcription factor activity, RNA polymerase II-specific"/>
    <property type="evidence" value="ECO:0007669"/>
    <property type="project" value="InterPro"/>
</dbReference>
<dbReference type="Pfam" id="PF00172">
    <property type="entry name" value="Zn_clus"/>
    <property type="match status" value="1"/>
</dbReference>
<evidence type="ECO:0000256" key="4">
    <source>
        <dbReference type="ARBA" id="ARBA00023015"/>
    </source>
</evidence>
<evidence type="ECO:0000313" key="11">
    <source>
        <dbReference type="Proteomes" id="UP000053029"/>
    </source>
</evidence>
<dbReference type="GO" id="GO:0008270">
    <property type="term" value="F:zinc ion binding"/>
    <property type="evidence" value="ECO:0007669"/>
    <property type="project" value="InterPro"/>
</dbReference>
<protein>
    <recommendedName>
        <fullName evidence="9">Zn(2)-C6 fungal-type domain-containing protein</fullName>
    </recommendedName>
</protein>
<name>A0A0D2GXB6_9EURO</name>
<dbReference type="GO" id="GO:0005634">
    <property type="term" value="C:nucleus"/>
    <property type="evidence" value="ECO:0007669"/>
    <property type="project" value="UniProtKB-SubCell"/>
</dbReference>
<dbReference type="HOGENOM" id="CLU_1019430_0_0_1"/>
<feature type="compositionally biased region" description="Low complexity" evidence="8">
    <location>
        <begin position="11"/>
        <end position="27"/>
    </location>
</feature>
<keyword evidence="3" id="KW-0862">Zinc</keyword>
<evidence type="ECO:0000256" key="5">
    <source>
        <dbReference type="ARBA" id="ARBA00023125"/>
    </source>
</evidence>
<dbReference type="VEuPathDB" id="FungiDB:Z517_01110"/>
<evidence type="ECO:0000259" key="9">
    <source>
        <dbReference type="PROSITE" id="PS50048"/>
    </source>
</evidence>
<keyword evidence="4" id="KW-0805">Transcription regulation</keyword>
<proteinExistence type="predicted"/>
<keyword evidence="7" id="KW-0539">Nucleus</keyword>
<keyword evidence="11" id="KW-1185">Reference proteome</keyword>
<keyword evidence="2" id="KW-0479">Metal-binding</keyword>
<sequence length="274" mass="30304">MFFIVPERKSSNQPASPNSDDPSASPPQRKRQRLSPEAEETSGYYPKRTPKACDRCRLKKARCQWSAGKICDKCKRDGVICTTNRESKREPKPPNAAYVQLVKSQRDCLLRAITKIVEGGLSNDPAAMANMLQELGIRVQDLKRAPREGVMDEPSVNLDDTNIYENAAEIQALLEEWTPENTGIGEHHRLSTLVSRNLGTSQSYFDSQTHTDTPSVMSQTLSKASADATSTLDTTFLPLIGADDWFVFDDCADNWPLPFTESCMDGARSTVGAG</sequence>
<dbReference type="Gene3D" id="4.10.240.10">
    <property type="entry name" value="Zn(2)-C6 fungal-type DNA-binding domain"/>
    <property type="match status" value="1"/>
</dbReference>
<dbReference type="PANTHER" id="PTHR31313:SF81">
    <property type="entry name" value="TY1 ENHANCER ACTIVATOR"/>
    <property type="match status" value="1"/>
</dbReference>
<dbReference type="PROSITE" id="PS50048">
    <property type="entry name" value="ZN2_CY6_FUNGAL_2"/>
    <property type="match status" value="1"/>
</dbReference>
<dbReference type="Proteomes" id="UP000053029">
    <property type="component" value="Unassembled WGS sequence"/>
</dbReference>
<dbReference type="STRING" id="1442368.A0A0D2GXB6"/>
<accession>A0A0D2GXB6</accession>